<dbReference type="AlphaFoldDB" id="A0A2U3QA98"/>
<name>A0A2U3QA98_9BRAD</name>
<dbReference type="SUPFAM" id="SSF52172">
    <property type="entry name" value="CheY-like"/>
    <property type="match status" value="1"/>
</dbReference>
<proteinExistence type="predicted"/>
<dbReference type="KEGG" id="bvz:BRAD3257_7662"/>
<evidence type="ECO:0000259" key="1">
    <source>
        <dbReference type="Pfam" id="PF01048"/>
    </source>
</evidence>
<dbReference type="GO" id="GO:0005829">
    <property type="term" value="C:cytosol"/>
    <property type="evidence" value="ECO:0007669"/>
    <property type="project" value="TreeGrafter"/>
</dbReference>
<dbReference type="EMBL" id="LS398110">
    <property type="protein sequence ID" value="SPP98328.1"/>
    <property type="molecule type" value="Genomic_DNA"/>
</dbReference>
<accession>A0A2U3QA98</accession>
<dbReference type="PANTHER" id="PTHR46832">
    <property type="entry name" value="5'-METHYLTHIOADENOSINE/S-ADENOSYLHOMOCYSTEINE NUCLEOSIDASE"/>
    <property type="match status" value="1"/>
</dbReference>
<dbReference type="InterPro" id="IPR011006">
    <property type="entry name" value="CheY-like_superfamily"/>
</dbReference>
<dbReference type="InterPro" id="IPR035994">
    <property type="entry name" value="Nucleoside_phosphorylase_sf"/>
</dbReference>
<feature type="domain" description="Nucleoside phosphorylase" evidence="1">
    <location>
        <begin position="185"/>
        <end position="388"/>
    </location>
</feature>
<dbReference type="Gene3D" id="3.40.50.1580">
    <property type="entry name" value="Nucleoside phosphorylase domain"/>
    <property type="match status" value="1"/>
</dbReference>
<dbReference type="SUPFAM" id="SSF53167">
    <property type="entry name" value="Purine and uridine phosphorylases"/>
    <property type="match status" value="1"/>
</dbReference>
<protein>
    <recommendedName>
        <fullName evidence="1">Nucleoside phosphorylase domain-containing protein</fullName>
    </recommendedName>
</protein>
<dbReference type="Gene3D" id="3.40.50.2300">
    <property type="match status" value="1"/>
</dbReference>
<organism evidence="2 3">
    <name type="scientific">Bradyrhizobium vignae</name>
    <dbReference type="NCBI Taxonomy" id="1549949"/>
    <lineage>
        <taxon>Bacteria</taxon>
        <taxon>Pseudomonadati</taxon>
        <taxon>Pseudomonadota</taxon>
        <taxon>Alphaproteobacteria</taxon>
        <taxon>Hyphomicrobiales</taxon>
        <taxon>Nitrobacteraceae</taxon>
        <taxon>Bradyrhizobium</taxon>
    </lineage>
</organism>
<dbReference type="GO" id="GO:0019284">
    <property type="term" value="P:L-methionine salvage from S-adenosylmethionine"/>
    <property type="evidence" value="ECO:0007669"/>
    <property type="project" value="TreeGrafter"/>
</dbReference>
<sequence length="420" mass="46256">MQELSKRLANLQCQFSSASDYNSAVKMLSASGFDLVILDLLLPLGKGSPSLENSRTLISLMAAEDLFPAPHVIGLTEHESAAAGEKQYYSENMFALELFDWDSSGWADRISAKIVYLEKSRKAAIAYANNSFETDLLIVSARYENEYKPIFAKMKWEVAPMKRSVYFPGLECAIGRLVVDKGIVLRVVYVCAGEMGIAPATAITSHAVSIYRPRVVIALGMCCGFSSPECSSPSKFGDVLVSRETASWEEGKYAELPGRRRVFRNKSVTRTIDELIGPAVQACIEMATDTIAPVFKKYLATSKARAVRTNYATQMRDVPEVKYGMIVSGSSVIADAKQTSEIIARHPEAIGLEMEIFGVFTAVQKSIGHRKPTVIGIKGVADFGDGDKHDHIQSHASILAFYVMLALLRKIYREEILRPV</sequence>
<evidence type="ECO:0000313" key="3">
    <source>
        <dbReference type="Proteomes" id="UP000246085"/>
    </source>
</evidence>
<dbReference type="PANTHER" id="PTHR46832:SF1">
    <property type="entry name" value="5'-METHYLTHIOADENOSINE_S-ADENOSYLHOMOCYSTEINE NUCLEOSIDASE"/>
    <property type="match status" value="1"/>
</dbReference>
<dbReference type="GO" id="GO:0008782">
    <property type="term" value="F:adenosylhomocysteine nucleosidase activity"/>
    <property type="evidence" value="ECO:0007669"/>
    <property type="project" value="TreeGrafter"/>
</dbReference>
<reference evidence="2 3" key="1">
    <citation type="submission" date="2018-03" db="EMBL/GenBank/DDBJ databases">
        <authorList>
            <person name="Gully D."/>
        </authorList>
    </citation>
    <scope>NUCLEOTIDE SEQUENCE [LARGE SCALE GENOMIC DNA]</scope>
    <source>
        <strain evidence="2">ORS3257</strain>
    </source>
</reference>
<dbReference type="InterPro" id="IPR000845">
    <property type="entry name" value="Nucleoside_phosphorylase_d"/>
</dbReference>
<dbReference type="Proteomes" id="UP000246085">
    <property type="component" value="Chromosome BRAD3257"/>
</dbReference>
<gene>
    <name evidence="2" type="ORF">BRAD3257_7662</name>
</gene>
<dbReference type="Pfam" id="PF01048">
    <property type="entry name" value="PNP_UDP_1"/>
    <property type="match status" value="1"/>
</dbReference>
<dbReference type="GO" id="GO:0009116">
    <property type="term" value="P:nucleoside metabolic process"/>
    <property type="evidence" value="ECO:0007669"/>
    <property type="project" value="InterPro"/>
</dbReference>
<evidence type="ECO:0000313" key="2">
    <source>
        <dbReference type="EMBL" id="SPP98328.1"/>
    </source>
</evidence>
<dbReference type="GO" id="GO:0008930">
    <property type="term" value="F:methylthioadenosine nucleosidase activity"/>
    <property type="evidence" value="ECO:0007669"/>
    <property type="project" value="TreeGrafter"/>
</dbReference>